<evidence type="ECO:0000256" key="4">
    <source>
        <dbReference type="PROSITE-ProRule" id="PRU00433"/>
    </source>
</evidence>
<feature type="region of interest" description="Disordered" evidence="5">
    <location>
        <begin position="177"/>
        <end position="201"/>
    </location>
</feature>
<accession>A0A085WKZ1</accession>
<dbReference type="Gene3D" id="1.10.760.10">
    <property type="entry name" value="Cytochrome c-like domain"/>
    <property type="match status" value="1"/>
</dbReference>
<protein>
    <submittedName>
        <fullName evidence="8">Putative diheme cytochrome c-553</fullName>
    </submittedName>
</protein>
<evidence type="ECO:0000256" key="2">
    <source>
        <dbReference type="ARBA" id="ARBA00022723"/>
    </source>
</evidence>
<dbReference type="EMBL" id="JMCB01000006">
    <property type="protein sequence ID" value="KFE68354.1"/>
    <property type="molecule type" value="Genomic_DNA"/>
</dbReference>
<dbReference type="PATRIC" id="fig|394096.3.peg.3631"/>
<dbReference type="GO" id="GO:0009055">
    <property type="term" value="F:electron transfer activity"/>
    <property type="evidence" value="ECO:0007669"/>
    <property type="project" value="InterPro"/>
</dbReference>
<reference evidence="8 9" key="1">
    <citation type="submission" date="2014-04" db="EMBL/GenBank/DDBJ databases">
        <title>Genome assembly of Hyalangium minutum DSM 14724.</title>
        <authorList>
            <person name="Sharma G."/>
            <person name="Subramanian S."/>
        </authorList>
    </citation>
    <scope>NUCLEOTIDE SEQUENCE [LARGE SCALE GENOMIC DNA]</scope>
    <source>
        <strain evidence="8 9">DSM 14724</strain>
    </source>
</reference>
<dbReference type="GO" id="GO:0046872">
    <property type="term" value="F:metal ion binding"/>
    <property type="evidence" value="ECO:0007669"/>
    <property type="project" value="UniProtKB-KW"/>
</dbReference>
<feature type="compositionally biased region" description="Low complexity" evidence="5">
    <location>
        <begin position="188"/>
        <end position="201"/>
    </location>
</feature>
<dbReference type="OrthoDB" id="9811281at2"/>
<evidence type="ECO:0000259" key="7">
    <source>
        <dbReference type="PROSITE" id="PS51007"/>
    </source>
</evidence>
<evidence type="ECO:0000256" key="1">
    <source>
        <dbReference type="ARBA" id="ARBA00022617"/>
    </source>
</evidence>
<evidence type="ECO:0000256" key="5">
    <source>
        <dbReference type="SAM" id="MobiDB-lite"/>
    </source>
</evidence>
<evidence type="ECO:0000313" key="8">
    <source>
        <dbReference type="EMBL" id="KFE68354.1"/>
    </source>
</evidence>
<dbReference type="RefSeq" id="WP_052420041.1">
    <property type="nucleotide sequence ID" value="NZ_JMCB01000006.1"/>
</dbReference>
<dbReference type="SUPFAM" id="SSF46626">
    <property type="entry name" value="Cytochrome c"/>
    <property type="match status" value="1"/>
</dbReference>
<dbReference type="GO" id="GO:0020037">
    <property type="term" value="F:heme binding"/>
    <property type="evidence" value="ECO:0007669"/>
    <property type="project" value="InterPro"/>
</dbReference>
<proteinExistence type="predicted"/>
<dbReference type="PROSITE" id="PS51007">
    <property type="entry name" value="CYTC"/>
    <property type="match status" value="1"/>
</dbReference>
<organism evidence="8 9">
    <name type="scientific">Hyalangium minutum</name>
    <dbReference type="NCBI Taxonomy" id="394096"/>
    <lineage>
        <taxon>Bacteria</taxon>
        <taxon>Pseudomonadati</taxon>
        <taxon>Myxococcota</taxon>
        <taxon>Myxococcia</taxon>
        <taxon>Myxococcales</taxon>
        <taxon>Cystobacterineae</taxon>
        <taxon>Archangiaceae</taxon>
        <taxon>Hyalangium</taxon>
    </lineage>
</organism>
<dbReference type="PANTHER" id="PTHR35008:SF4">
    <property type="entry name" value="BLL4482 PROTEIN"/>
    <property type="match status" value="1"/>
</dbReference>
<name>A0A085WKZ1_9BACT</name>
<gene>
    <name evidence="8" type="ORF">DB31_7591</name>
</gene>
<dbReference type="InterPro" id="IPR051459">
    <property type="entry name" value="Cytochrome_c-type_DH"/>
</dbReference>
<keyword evidence="3 4" id="KW-0408">Iron</keyword>
<dbReference type="InterPro" id="IPR036909">
    <property type="entry name" value="Cyt_c-like_dom_sf"/>
</dbReference>
<dbReference type="Proteomes" id="UP000028725">
    <property type="component" value="Unassembled WGS sequence"/>
</dbReference>
<evidence type="ECO:0000256" key="3">
    <source>
        <dbReference type="ARBA" id="ARBA00023004"/>
    </source>
</evidence>
<sequence length="201" mass="21020">MKPSRVLLMASAVAVAVPLVAVAQGKTPAKPKMSKQAQRGEYLVRIAGCHDCHTPLAMGPQGPAPDMTKMLSGHPEGMQLPPPPAPSGPWIVSFLATNTAMAGPWGVSYAANITSDKETGIGSWTEKQFVQAMRTGKHMGQGRPILPPMPWQNAAAMTDEDLKAVFAYLQATPALKNKIPEPTPPAAAPAGTPAPADGTKK</sequence>
<keyword evidence="6" id="KW-0732">Signal</keyword>
<evidence type="ECO:0000256" key="6">
    <source>
        <dbReference type="SAM" id="SignalP"/>
    </source>
</evidence>
<feature type="chain" id="PRO_5001799729" evidence="6">
    <location>
        <begin position="24"/>
        <end position="201"/>
    </location>
</feature>
<comment type="caution">
    <text evidence="8">The sequence shown here is derived from an EMBL/GenBank/DDBJ whole genome shotgun (WGS) entry which is preliminary data.</text>
</comment>
<feature type="domain" description="Cytochrome c" evidence="7">
    <location>
        <begin position="35"/>
        <end position="173"/>
    </location>
</feature>
<dbReference type="InterPro" id="IPR009056">
    <property type="entry name" value="Cyt_c-like_dom"/>
</dbReference>
<dbReference type="PANTHER" id="PTHR35008">
    <property type="entry name" value="BLL4482 PROTEIN-RELATED"/>
    <property type="match status" value="1"/>
</dbReference>
<feature type="signal peptide" evidence="6">
    <location>
        <begin position="1"/>
        <end position="23"/>
    </location>
</feature>
<keyword evidence="2 4" id="KW-0479">Metal-binding</keyword>
<keyword evidence="9" id="KW-1185">Reference proteome</keyword>
<evidence type="ECO:0000313" key="9">
    <source>
        <dbReference type="Proteomes" id="UP000028725"/>
    </source>
</evidence>
<dbReference type="AlphaFoldDB" id="A0A085WKZ1"/>
<dbReference type="STRING" id="394096.DB31_7591"/>
<keyword evidence="1 4" id="KW-0349">Heme</keyword>